<feature type="domain" description="HhH-GPD" evidence="11">
    <location>
        <begin position="35"/>
        <end position="183"/>
    </location>
</feature>
<keyword evidence="9 10" id="KW-0326">Glycosidase</keyword>
<keyword evidence="3" id="KW-0479">Metal-binding</keyword>
<dbReference type="PANTHER" id="PTHR10359">
    <property type="entry name" value="A/G-SPECIFIC ADENINE GLYCOSYLASE/ENDONUCLEASE III"/>
    <property type="match status" value="1"/>
</dbReference>
<dbReference type="InterPro" id="IPR011257">
    <property type="entry name" value="DNA_glycosylase"/>
</dbReference>
<dbReference type="CDD" id="cd00056">
    <property type="entry name" value="ENDO3c"/>
    <property type="match status" value="1"/>
</dbReference>
<dbReference type="Gene3D" id="1.10.1670.10">
    <property type="entry name" value="Helix-hairpin-Helix base-excision DNA repair enzymes (C-terminal)"/>
    <property type="match status" value="1"/>
</dbReference>
<dbReference type="PIRSF" id="PIRSF001435">
    <property type="entry name" value="Nth"/>
    <property type="match status" value="1"/>
</dbReference>
<comment type="cofactor">
    <cofactor evidence="10">
        <name>[4Fe-4S] cluster</name>
        <dbReference type="ChEBI" id="CHEBI:49883"/>
    </cofactor>
    <text evidence="10">Binds 1 [4Fe-4S] cluster.</text>
</comment>
<dbReference type="InterPro" id="IPR000445">
    <property type="entry name" value="HhH_motif"/>
</dbReference>
<comment type="function">
    <text evidence="10">DNA repair enzyme that has both DNA N-glycosylase activity and AP-lyase activity. The DNA N-glycosylase activity releases various damaged pyrimidines from DNA by cleaving the N-glycosidic bond, leaving an AP (apurinic/apyrimidinic) site. The AP-lyase activity cleaves the phosphodiester bond 3' to the AP site by a beta-elimination, leaving a 3'-terminal unsaturated sugar and a product with a terminal 5'-phosphate.</text>
</comment>
<evidence type="ECO:0000256" key="9">
    <source>
        <dbReference type="ARBA" id="ARBA00023295"/>
    </source>
</evidence>
<evidence type="ECO:0000256" key="4">
    <source>
        <dbReference type="ARBA" id="ARBA00022763"/>
    </source>
</evidence>
<keyword evidence="12" id="KW-0540">Nuclease</keyword>
<keyword evidence="10" id="KW-0238">DNA-binding</keyword>
<evidence type="ECO:0000256" key="3">
    <source>
        <dbReference type="ARBA" id="ARBA00022723"/>
    </source>
</evidence>
<dbReference type="Pfam" id="PF00730">
    <property type="entry name" value="HhH-GPD"/>
    <property type="match status" value="1"/>
</dbReference>
<evidence type="ECO:0000256" key="1">
    <source>
        <dbReference type="ARBA" id="ARBA00008343"/>
    </source>
</evidence>
<dbReference type="HAMAP" id="MF_00942">
    <property type="entry name" value="Nth"/>
    <property type="match status" value="1"/>
</dbReference>
<keyword evidence="10" id="KW-0456">Lyase</keyword>
<comment type="similarity">
    <text evidence="1 10">Belongs to the Nth/MutY family.</text>
</comment>
<dbReference type="PROSITE" id="PS01155">
    <property type="entry name" value="ENDONUCLEASE_III_2"/>
    <property type="match status" value="1"/>
</dbReference>
<dbReference type="EMBL" id="CP034234">
    <property type="protein sequence ID" value="AZK44466.1"/>
    <property type="molecule type" value="Genomic_DNA"/>
</dbReference>
<name>A0A3Q8S306_9FIRM</name>
<dbReference type="NCBIfam" id="TIGR01083">
    <property type="entry name" value="nth"/>
    <property type="match status" value="1"/>
</dbReference>
<evidence type="ECO:0000256" key="8">
    <source>
        <dbReference type="ARBA" id="ARBA00023204"/>
    </source>
</evidence>
<gene>
    <name evidence="10 12" type="primary">nth</name>
    <name evidence="12" type="ORF">EEI45_06755</name>
</gene>
<dbReference type="InterPro" id="IPR005759">
    <property type="entry name" value="Nth"/>
</dbReference>
<keyword evidence="12" id="KW-0255">Endonuclease</keyword>
<dbReference type="RefSeq" id="WP_125164634.1">
    <property type="nucleotide sequence ID" value="NZ_CP034234.1"/>
</dbReference>
<keyword evidence="2" id="KW-0004">4Fe-4S</keyword>
<dbReference type="GO" id="GO:0019104">
    <property type="term" value="F:DNA N-glycosylase activity"/>
    <property type="evidence" value="ECO:0007669"/>
    <property type="project" value="UniProtKB-UniRule"/>
</dbReference>
<dbReference type="PANTHER" id="PTHR10359:SF18">
    <property type="entry name" value="ENDONUCLEASE III"/>
    <property type="match status" value="1"/>
</dbReference>
<keyword evidence="7" id="KW-0411">Iron-sulfur</keyword>
<keyword evidence="13" id="KW-1185">Reference proteome</keyword>
<accession>A0A3Q8S306</accession>
<dbReference type="InterPro" id="IPR023170">
    <property type="entry name" value="HhH_base_excis_C"/>
</dbReference>
<dbReference type="SUPFAM" id="SSF48150">
    <property type="entry name" value="DNA-glycosylase"/>
    <property type="match status" value="1"/>
</dbReference>
<dbReference type="Pfam" id="PF00633">
    <property type="entry name" value="HHH"/>
    <property type="match status" value="1"/>
</dbReference>
<keyword evidence="4 10" id="KW-0227">DNA damage</keyword>
<dbReference type="FunFam" id="1.10.340.30:FF:000001">
    <property type="entry name" value="Endonuclease III"/>
    <property type="match status" value="1"/>
</dbReference>
<evidence type="ECO:0000313" key="13">
    <source>
        <dbReference type="Proteomes" id="UP000278804"/>
    </source>
</evidence>
<evidence type="ECO:0000256" key="2">
    <source>
        <dbReference type="ARBA" id="ARBA00022485"/>
    </source>
</evidence>
<protein>
    <recommendedName>
        <fullName evidence="10">Endonuclease III</fullName>
        <ecNumber evidence="10">4.2.99.18</ecNumber>
    </recommendedName>
    <alternativeName>
        <fullName evidence="10">DNA-(apurinic or apyrimidinic site) lyase</fullName>
    </alternativeName>
</protein>
<dbReference type="AlphaFoldDB" id="A0A3Q8S306"/>
<comment type="catalytic activity">
    <reaction evidence="10">
        <text>2'-deoxyribonucleotide-(2'-deoxyribose 5'-phosphate)-2'-deoxyribonucleotide-DNA = a 3'-end 2'-deoxyribonucleotide-(2,3-dehydro-2,3-deoxyribose 5'-phosphate)-DNA + a 5'-end 5'-phospho-2'-deoxyribonucleoside-DNA + H(+)</text>
        <dbReference type="Rhea" id="RHEA:66592"/>
        <dbReference type="Rhea" id="RHEA-COMP:13180"/>
        <dbReference type="Rhea" id="RHEA-COMP:16897"/>
        <dbReference type="Rhea" id="RHEA-COMP:17067"/>
        <dbReference type="ChEBI" id="CHEBI:15378"/>
        <dbReference type="ChEBI" id="CHEBI:136412"/>
        <dbReference type="ChEBI" id="CHEBI:157695"/>
        <dbReference type="ChEBI" id="CHEBI:167181"/>
        <dbReference type="EC" id="4.2.99.18"/>
    </reaction>
</comment>
<dbReference type="EC" id="4.2.99.18" evidence="10"/>
<sequence length="206" mass="23471">MTVAEMIKILDAEFQKAKSDLDYRNPFELLIAVTLSAQTTDVAVNKVTPALFQAYPTPEALAQADVKVVESYLKTIGLYRNKAKYIVACARMLVEDFNGEVPRTRTQLMKLPGVGRKTANVVLAEGFKLPAIAVDTHVERVAKRLKLAKRNDSVEDVERKLMRKIPREDWARAHHLLLLFGRYHSTARNERDAFELLEELKEKHQL</sequence>
<evidence type="ECO:0000313" key="12">
    <source>
        <dbReference type="EMBL" id="AZK44466.1"/>
    </source>
</evidence>
<evidence type="ECO:0000256" key="10">
    <source>
        <dbReference type="HAMAP-Rule" id="MF_00942"/>
    </source>
</evidence>
<keyword evidence="8 10" id="KW-0234">DNA repair</keyword>
<dbReference type="Gene3D" id="1.10.340.30">
    <property type="entry name" value="Hypothetical protein, domain 2"/>
    <property type="match status" value="1"/>
</dbReference>
<dbReference type="SMART" id="SM00478">
    <property type="entry name" value="ENDO3c"/>
    <property type="match status" value="1"/>
</dbReference>
<dbReference type="InterPro" id="IPR004036">
    <property type="entry name" value="Endonuclease-III-like_CS2"/>
</dbReference>
<evidence type="ECO:0000256" key="7">
    <source>
        <dbReference type="ARBA" id="ARBA00023014"/>
    </source>
</evidence>
<evidence type="ECO:0000256" key="5">
    <source>
        <dbReference type="ARBA" id="ARBA00022801"/>
    </source>
</evidence>
<keyword evidence="6" id="KW-0408">Iron</keyword>
<dbReference type="GO" id="GO:0046872">
    <property type="term" value="F:metal ion binding"/>
    <property type="evidence" value="ECO:0007669"/>
    <property type="project" value="UniProtKB-KW"/>
</dbReference>
<organism evidence="12 13">
    <name type="scientific">Erysipelothrix piscisicarius</name>
    <dbReference type="NCBI Taxonomy" id="2485784"/>
    <lineage>
        <taxon>Bacteria</taxon>
        <taxon>Bacillati</taxon>
        <taxon>Bacillota</taxon>
        <taxon>Erysipelotrichia</taxon>
        <taxon>Erysipelotrichales</taxon>
        <taxon>Erysipelotrichaceae</taxon>
        <taxon>Erysipelothrix</taxon>
    </lineage>
</organism>
<reference evidence="12 13" key="1">
    <citation type="journal article" date="2020" name="Int. J. Syst. Evol. Microbiol.">
        <title>Description of Erysipelothrix piscisicarius sp. nov., an emergent fish pathogen, and assessment of virulence using a tiger barb (Puntigrus tetrazona) infection model.</title>
        <authorList>
            <person name="Pomaranski E.K."/>
            <person name="Griffin M.J."/>
            <person name="Camus A.C."/>
            <person name="Armwood A.R."/>
            <person name="Shelley J."/>
            <person name="Waldbieser G.C."/>
            <person name="LaFrentz B.R."/>
            <person name="Garcia J.C."/>
            <person name="Yanong R."/>
            <person name="Soto E."/>
        </authorList>
    </citation>
    <scope>NUCLEOTIDE SEQUENCE [LARGE SCALE GENOMIC DNA]</scope>
    <source>
        <strain evidence="12 13">15TAL0474</strain>
    </source>
</reference>
<comment type="caution">
    <text evidence="10">Lacks conserved residue(s) required for the propagation of feature annotation.</text>
</comment>
<dbReference type="GO" id="GO:0003677">
    <property type="term" value="F:DNA binding"/>
    <property type="evidence" value="ECO:0007669"/>
    <property type="project" value="UniProtKB-UniRule"/>
</dbReference>
<dbReference type="GO" id="GO:0051539">
    <property type="term" value="F:4 iron, 4 sulfur cluster binding"/>
    <property type="evidence" value="ECO:0007669"/>
    <property type="project" value="UniProtKB-KW"/>
</dbReference>
<dbReference type="GO" id="GO:0140078">
    <property type="term" value="F:class I DNA-(apurinic or apyrimidinic site) endonuclease activity"/>
    <property type="evidence" value="ECO:0007669"/>
    <property type="project" value="UniProtKB-EC"/>
</dbReference>
<keyword evidence="5 10" id="KW-0378">Hydrolase</keyword>
<dbReference type="KEGG" id="eri:EEI45_06755"/>
<evidence type="ECO:0000259" key="11">
    <source>
        <dbReference type="SMART" id="SM00478"/>
    </source>
</evidence>
<dbReference type="Proteomes" id="UP000278804">
    <property type="component" value="Chromosome"/>
</dbReference>
<dbReference type="InterPro" id="IPR003265">
    <property type="entry name" value="HhH-GPD_domain"/>
</dbReference>
<dbReference type="GO" id="GO:0006285">
    <property type="term" value="P:base-excision repair, AP site formation"/>
    <property type="evidence" value="ECO:0007669"/>
    <property type="project" value="TreeGrafter"/>
</dbReference>
<proteinExistence type="inferred from homology"/>
<evidence type="ECO:0000256" key="6">
    <source>
        <dbReference type="ARBA" id="ARBA00023004"/>
    </source>
</evidence>